<gene>
    <name evidence="1" type="ORF">EYC84_003537</name>
</gene>
<evidence type="ECO:0000313" key="1">
    <source>
        <dbReference type="EMBL" id="KAA8572993.1"/>
    </source>
</evidence>
<sequence length="107" mass="11613">MGREVGGGVMRLLGFLEEALAECFAGRAMMMVYVDQIDSRATGVLTRIYSSTRDKAAERTVRESGVNSSSQFEFPTLGEYWGMVRGLTTKRGVGGWTRNLPSGAVLG</sequence>
<keyword evidence="2" id="KW-1185">Reference proteome</keyword>
<dbReference type="EMBL" id="VICG01000004">
    <property type="protein sequence ID" value="KAA8572993.1"/>
    <property type="molecule type" value="Genomic_DNA"/>
</dbReference>
<protein>
    <submittedName>
        <fullName evidence="1">Uncharacterized protein</fullName>
    </submittedName>
</protein>
<name>A0A5M9JWZ4_MONFR</name>
<evidence type="ECO:0000313" key="2">
    <source>
        <dbReference type="Proteomes" id="UP000322873"/>
    </source>
</evidence>
<organism evidence="1 2">
    <name type="scientific">Monilinia fructicola</name>
    <name type="common">Brown rot fungus</name>
    <name type="synonym">Ciboria fructicola</name>
    <dbReference type="NCBI Taxonomy" id="38448"/>
    <lineage>
        <taxon>Eukaryota</taxon>
        <taxon>Fungi</taxon>
        <taxon>Dikarya</taxon>
        <taxon>Ascomycota</taxon>
        <taxon>Pezizomycotina</taxon>
        <taxon>Leotiomycetes</taxon>
        <taxon>Helotiales</taxon>
        <taxon>Sclerotiniaceae</taxon>
        <taxon>Monilinia</taxon>
    </lineage>
</organism>
<comment type="caution">
    <text evidence="1">The sequence shown here is derived from an EMBL/GenBank/DDBJ whole genome shotgun (WGS) entry which is preliminary data.</text>
</comment>
<proteinExistence type="predicted"/>
<dbReference type="AlphaFoldDB" id="A0A5M9JWZ4"/>
<reference evidence="1 2" key="1">
    <citation type="submission" date="2019-06" db="EMBL/GenBank/DDBJ databases">
        <title>Genome Sequence of the Brown Rot Fungal Pathogen Monilinia fructicola.</title>
        <authorList>
            <person name="De Miccolis Angelini R.M."/>
            <person name="Landi L."/>
            <person name="Abate D."/>
            <person name="Pollastro S."/>
            <person name="Romanazzi G."/>
            <person name="Faretra F."/>
        </authorList>
    </citation>
    <scope>NUCLEOTIDE SEQUENCE [LARGE SCALE GENOMIC DNA]</scope>
    <source>
        <strain evidence="1 2">Mfrc123</strain>
    </source>
</reference>
<dbReference type="Proteomes" id="UP000322873">
    <property type="component" value="Unassembled WGS sequence"/>
</dbReference>
<accession>A0A5M9JWZ4</accession>